<feature type="region of interest" description="Disordered" evidence="6">
    <location>
        <begin position="156"/>
        <end position="180"/>
    </location>
</feature>
<evidence type="ECO:0000259" key="7">
    <source>
        <dbReference type="PROSITE" id="PS50103"/>
    </source>
</evidence>
<dbReference type="GO" id="GO:0003729">
    <property type="term" value="F:mRNA binding"/>
    <property type="evidence" value="ECO:0007669"/>
    <property type="project" value="InterPro"/>
</dbReference>
<evidence type="ECO:0000256" key="6">
    <source>
        <dbReference type="SAM" id="MobiDB-lite"/>
    </source>
</evidence>
<reference evidence="8" key="1">
    <citation type="submission" date="2021-01" db="EMBL/GenBank/DDBJ databases">
        <authorList>
            <person name="Corre E."/>
            <person name="Pelletier E."/>
            <person name="Niang G."/>
            <person name="Scheremetjew M."/>
            <person name="Finn R."/>
            <person name="Kale V."/>
            <person name="Holt S."/>
            <person name="Cochrane G."/>
            <person name="Meng A."/>
            <person name="Brown T."/>
            <person name="Cohen L."/>
        </authorList>
    </citation>
    <scope>NUCLEOTIDE SEQUENCE</scope>
    <source>
        <strain evidence="8">Pbaha01</strain>
    </source>
</reference>
<evidence type="ECO:0000256" key="4">
    <source>
        <dbReference type="ARBA" id="ARBA00022833"/>
    </source>
</evidence>
<dbReference type="AlphaFoldDB" id="A0A7S0AKE1"/>
<protein>
    <recommendedName>
        <fullName evidence="7">C3H1-type domain-containing protein</fullName>
    </recommendedName>
</protein>
<evidence type="ECO:0000256" key="1">
    <source>
        <dbReference type="ARBA" id="ARBA00022723"/>
    </source>
</evidence>
<evidence type="ECO:0000256" key="3">
    <source>
        <dbReference type="ARBA" id="ARBA00022771"/>
    </source>
</evidence>
<feature type="domain" description="C3H1-type" evidence="7">
    <location>
        <begin position="10"/>
        <end position="37"/>
    </location>
</feature>
<dbReference type="PROSITE" id="PS50103">
    <property type="entry name" value="ZF_C3H1"/>
    <property type="match status" value="3"/>
</dbReference>
<dbReference type="SMART" id="SM00356">
    <property type="entry name" value="ZnF_C3H1"/>
    <property type="match status" value="4"/>
</dbReference>
<dbReference type="GO" id="GO:0008270">
    <property type="term" value="F:zinc ion binding"/>
    <property type="evidence" value="ECO:0007669"/>
    <property type="project" value="UniProtKB-KW"/>
</dbReference>
<feature type="zinc finger region" description="C3H1-type" evidence="5">
    <location>
        <begin position="10"/>
        <end position="37"/>
    </location>
</feature>
<feature type="region of interest" description="Disordered" evidence="6">
    <location>
        <begin position="262"/>
        <end position="286"/>
    </location>
</feature>
<evidence type="ECO:0000256" key="5">
    <source>
        <dbReference type="PROSITE-ProRule" id="PRU00723"/>
    </source>
</evidence>
<dbReference type="InterPro" id="IPR000571">
    <property type="entry name" value="Znf_CCCH"/>
</dbReference>
<dbReference type="Gene3D" id="4.10.1000.10">
    <property type="entry name" value="Zinc finger, CCCH-type"/>
    <property type="match status" value="2"/>
</dbReference>
<accession>A0A7S0AKE1</accession>
<dbReference type="PANTHER" id="PTHR12547">
    <property type="entry name" value="CCCH ZINC FINGER/TIS11-RELATED"/>
    <property type="match status" value="1"/>
</dbReference>
<proteinExistence type="predicted"/>
<feature type="zinc finger region" description="C3H1-type" evidence="5">
    <location>
        <begin position="222"/>
        <end position="250"/>
    </location>
</feature>
<evidence type="ECO:0000313" key="8">
    <source>
        <dbReference type="EMBL" id="CAD8366579.1"/>
    </source>
</evidence>
<keyword evidence="3 5" id="KW-0863">Zinc-finger</keyword>
<keyword evidence="1 5" id="KW-0479">Metal-binding</keyword>
<gene>
    <name evidence="8" type="ORF">PBAH0796_LOCUS17968</name>
</gene>
<sequence>MIGIFPPSTYAKTKLCRYYTAGQCRSGEACSFAHSPDELRPKPDLSCTKPCPSWALNLPCTVPDCKYAHSWNQLRPVVGLPDEFSSAAVPALPPGLGSDLGRPAGAIATASSPFPVLDLPLGLLVPPVLKDHRSEPLTISLVGLSGDPVKVEALATEGGEEPEAPGPGGDDAAAQAEGTRGQSHNMFFRTKMCNLFDKGICSKGAKCDFAHSKRELRPKPDLRKTKLCPGVLEAGICSNGIGCPFAHSASELRDREGVINEVKTSEDSKETSPRPETPPVQLSTVPGIWPGVPAGLEQYANKHPVELTMRGAGVQWYSERL</sequence>
<evidence type="ECO:0000256" key="2">
    <source>
        <dbReference type="ARBA" id="ARBA00022737"/>
    </source>
</evidence>
<dbReference type="Pfam" id="PF00642">
    <property type="entry name" value="zf-CCCH"/>
    <property type="match status" value="1"/>
</dbReference>
<keyword evidence="4 5" id="KW-0862">Zinc</keyword>
<organism evidence="8">
    <name type="scientific">Pyrodinium bahamense</name>
    <dbReference type="NCBI Taxonomy" id="73915"/>
    <lineage>
        <taxon>Eukaryota</taxon>
        <taxon>Sar</taxon>
        <taxon>Alveolata</taxon>
        <taxon>Dinophyceae</taxon>
        <taxon>Gonyaulacales</taxon>
        <taxon>Pyrocystaceae</taxon>
        <taxon>Pyrodinium</taxon>
    </lineage>
</organism>
<dbReference type="InterPro" id="IPR045877">
    <property type="entry name" value="ZFP36-like"/>
</dbReference>
<name>A0A7S0AKE1_9DINO</name>
<feature type="domain" description="C3H1-type" evidence="7">
    <location>
        <begin position="222"/>
        <end position="250"/>
    </location>
</feature>
<dbReference type="PANTHER" id="PTHR12547:SF18">
    <property type="entry name" value="PROTEIN TIS11"/>
    <property type="match status" value="1"/>
</dbReference>
<feature type="zinc finger region" description="C3H1-type" evidence="5">
    <location>
        <begin position="187"/>
        <end position="214"/>
    </location>
</feature>
<dbReference type="Pfam" id="PF14608">
    <property type="entry name" value="zf-CCCH_2"/>
    <property type="match status" value="1"/>
</dbReference>
<dbReference type="EMBL" id="HBEG01029414">
    <property type="protein sequence ID" value="CAD8366579.1"/>
    <property type="molecule type" value="Transcribed_RNA"/>
</dbReference>
<feature type="compositionally biased region" description="Basic and acidic residues" evidence="6">
    <location>
        <begin position="262"/>
        <end position="273"/>
    </location>
</feature>
<dbReference type="Gene3D" id="3.30.1370.210">
    <property type="match status" value="1"/>
</dbReference>
<dbReference type="InterPro" id="IPR036855">
    <property type="entry name" value="Znf_CCCH_sf"/>
</dbReference>
<keyword evidence="2" id="KW-0677">Repeat</keyword>
<dbReference type="SUPFAM" id="SSF90229">
    <property type="entry name" value="CCCH zinc finger"/>
    <property type="match status" value="3"/>
</dbReference>
<feature type="domain" description="C3H1-type" evidence="7">
    <location>
        <begin position="187"/>
        <end position="214"/>
    </location>
</feature>